<organism evidence="2 3">
    <name type="scientific">Lacrimispora saccharolytica (strain ATCC 35040 / DSM 2544 / NRCC 2533 / WM1)</name>
    <name type="common">Clostridium saccharolyticum</name>
    <dbReference type="NCBI Taxonomy" id="610130"/>
    <lineage>
        <taxon>Bacteria</taxon>
        <taxon>Bacillati</taxon>
        <taxon>Bacillota</taxon>
        <taxon>Clostridia</taxon>
        <taxon>Lachnospirales</taxon>
        <taxon>Lachnospiraceae</taxon>
        <taxon>Lacrimispora</taxon>
    </lineage>
</organism>
<dbReference type="PaxDb" id="610130-Closa_1103"/>
<evidence type="ECO:0000313" key="3">
    <source>
        <dbReference type="Proteomes" id="UP000001662"/>
    </source>
</evidence>
<feature type="region of interest" description="Disordered" evidence="1">
    <location>
        <begin position="275"/>
        <end position="301"/>
    </location>
</feature>
<evidence type="ECO:0000313" key="2">
    <source>
        <dbReference type="EMBL" id="ADL03719.1"/>
    </source>
</evidence>
<proteinExistence type="predicted"/>
<dbReference type="RefSeq" id="WP_013271814.1">
    <property type="nucleotide sequence ID" value="NC_014376.1"/>
</dbReference>
<keyword evidence="3" id="KW-1185">Reference proteome</keyword>
<feature type="compositionally biased region" description="Low complexity" evidence="1">
    <location>
        <begin position="232"/>
        <end position="244"/>
    </location>
</feature>
<feature type="region of interest" description="Disordered" evidence="1">
    <location>
        <begin position="209"/>
        <end position="249"/>
    </location>
</feature>
<feature type="compositionally biased region" description="Basic and acidic residues" evidence="1">
    <location>
        <begin position="221"/>
        <end position="231"/>
    </location>
</feature>
<dbReference type="AlphaFoldDB" id="D9R7J0"/>
<dbReference type="STRING" id="610130.Closa_1103"/>
<gene>
    <name evidence="2" type="ordered locus">Closa_1103</name>
</gene>
<sequence>MNEHENKKNMMYETIPAVAKLNKVPGFDPLQFLRPVVSEKTHEKLLKLDLRYQKLWFRLAHPQGRMKVTALRITDKMAIFEAKVFLGGNDNEPASNFIASLTREDTLNYIKEAQETALSTALQDAGFGLQFADVSVARSGEHYGSAIPAVDEHKGETSNVKKSTIQPFKGAAETSSVLNEKVPAEATKEPLAASVDAIAPITDARANPAMQSAVKSLPASEQKEEPEEHLPVSEAAPESAVAESMPTASVEQDKVMEHFPVEPIGKEEQLPVTRADETGQADSLPVSQTEQSVQQNDIAGESKTVSFTSLTAATPTSKSAPATNEVNEPAAKENAAPIPVQGVQTVAAVPRYTADMPMEDIAALMTYEEARAVKVDTGICNGWTIGQVADERTPSLKFYLYGLKGNNNILRAAAKVMLDSMTEQKAG</sequence>
<accession>D9R7J0</accession>
<dbReference type="HOGENOM" id="CLU_052794_0_0_9"/>
<reference evidence="2" key="1">
    <citation type="submission" date="2010-07" db="EMBL/GenBank/DDBJ databases">
        <title>Complete sequence of Clostridium saccharolyticum WM1.</title>
        <authorList>
            <consortium name="US DOE Joint Genome Institute"/>
            <person name="Lucas S."/>
            <person name="Copeland A."/>
            <person name="Lapidus A."/>
            <person name="Cheng J.-F."/>
            <person name="Bruce D."/>
            <person name="Goodwin L."/>
            <person name="Pitluck S."/>
            <person name="Chertkov O."/>
            <person name="Detter J.C."/>
            <person name="Han C."/>
            <person name="Tapia R."/>
            <person name="Land M."/>
            <person name="Hauser L."/>
            <person name="Chang Y.-J."/>
            <person name="Jeffries C."/>
            <person name="Kyrpides N."/>
            <person name="Ivanova N."/>
            <person name="Mikhailova N."/>
            <person name="Mouttaki H."/>
            <person name="Lin L."/>
            <person name="Zhou J."/>
            <person name="Hemme C.L."/>
            <person name="Woyke T."/>
        </authorList>
    </citation>
    <scope>NUCLEOTIDE SEQUENCE [LARGE SCALE GENOMIC DNA]</scope>
    <source>
        <strain evidence="2">WM1</strain>
    </source>
</reference>
<feature type="compositionally biased region" description="Polar residues" evidence="1">
    <location>
        <begin position="285"/>
        <end position="301"/>
    </location>
</feature>
<dbReference type="KEGG" id="csh:Closa_1103"/>
<protein>
    <submittedName>
        <fullName evidence="2">Uncharacterized protein</fullName>
    </submittedName>
</protein>
<name>D9R7J0_LACSW</name>
<dbReference type="Proteomes" id="UP000001662">
    <property type="component" value="Chromosome"/>
</dbReference>
<dbReference type="eggNOG" id="ENOG502ZAFJ">
    <property type="taxonomic scope" value="Bacteria"/>
</dbReference>
<dbReference type="OrthoDB" id="160261at2"/>
<dbReference type="EMBL" id="CP002109">
    <property type="protein sequence ID" value="ADL03719.1"/>
    <property type="molecule type" value="Genomic_DNA"/>
</dbReference>
<evidence type="ECO:0000256" key="1">
    <source>
        <dbReference type="SAM" id="MobiDB-lite"/>
    </source>
</evidence>